<dbReference type="Proteomes" id="UP001233999">
    <property type="component" value="Unassembled WGS sequence"/>
</dbReference>
<dbReference type="GO" id="GO:0006974">
    <property type="term" value="P:DNA damage response"/>
    <property type="evidence" value="ECO:0007669"/>
    <property type="project" value="UniProtKB-KW"/>
</dbReference>
<dbReference type="InterPro" id="IPR036420">
    <property type="entry name" value="BRCT_dom_sf"/>
</dbReference>
<proteinExistence type="predicted"/>
<dbReference type="Gene3D" id="3.40.50.10190">
    <property type="entry name" value="BRCT domain"/>
    <property type="match status" value="2"/>
</dbReference>
<comment type="subcellular location">
    <subcellularLocation>
        <location evidence="1">Nucleus</location>
    </subcellularLocation>
</comment>
<name>A0AAD8E479_DIPPU</name>
<gene>
    <name evidence="7" type="ORF">L9F63_006927</name>
</gene>
<dbReference type="PROSITE" id="PS50172">
    <property type="entry name" value="BRCT"/>
    <property type="match status" value="1"/>
</dbReference>
<dbReference type="InterPro" id="IPR051579">
    <property type="entry name" value="DDR_Transcriptional_Reg"/>
</dbReference>
<sequence>MMETVEVTCADPPPEDRRPLVIFSHVAEKSELARKVKQLGGVVVESCKEATHLVMSEPVRTVKLLCCLSTCKYIVSEAWIRESHVHNKFLDEKPYILSDTDFEKEFECSIVQALEKNNRNELFKDKIFYLTPGVVPRPAVLTEIVECAGGKVDKYRRSVKVIQDMNKNGFNYIIVTVSQDLHLLKDLIRNGIGLFNAEFIMKSVMKQKADYDMRAIV</sequence>
<feature type="domain" description="BRCT" evidence="6">
    <location>
        <begin position="18"/>
        <end position="97"/>
    </location>
</feature>
<dbReference type="InterPro" id="IPR001357">
    <property type="entry name" value="BRCT_dom"/>
</dbReference>
<evidence type="ECO:0000256" key="2">
    <source>
        <dbReference type="ARBA" id="ARBA00022763"/>
    </source>
</evidence>
<keyword evidence="3" id="KW-0539">Nucleus</keyword>
<comment type="caution">
    <text evidence="7">The sequence shown here is derived from an EMBL/GenBank/DDBJ whole genome shotgun (WGS) entry which is preliminary data.</text>
</comment>
<dbReference type="PANTHER" id="PTHR23196:SF1">
    <property type="entry name" value="PAX-INTERACTING PROTEIN 1"/>
    <property type="match status" value="1"/>
</dbReference>
<evidence type="ECO:0000256" key="3">
    <source>
        <dbReference type="ARBA" id="ARBA00023242"/>
    </source>
</evidence>
<dbReference type="Pfam" id="PF16589">
    <property type="entry name" value="BRCT_2"/>
    <property type="match status" value="1"/>
</dbReference>
<dbReference type="PANTHER" id="PTHR23196">
    <property type="entry name" value="PAX TRANSCRIPTION ACTIVATION DOMAIN INTERACTING PROTEIN"/>
    <property type="match status" value="1"/>
</dbReference>
<reference evidence="7" key="2">
    <citation type="submission" date="2023-05" db="EMBL/GenBank/DDBJ databases">
        <authorList>
            <person name="Fouks B."/>
        </authorList>
    </citation>
    <scope>NUCLEOTIDE SEQUENCE</scope>
    <source>
        <strain evidence="7">Stay&amp;Tobe</strain>
        <tissue evidence="7">Testes</tissue>
    </source>
</reference>
<dbReference type="SUPFAM" id="SSF52113">
    <property type="entry name" value="BRCT domain"/>
    <property type="match status" value="1"/>
</dbReference>
<evidence type="ECO:0000256" key="1">
    <source>
        <dbReference type="ARBA" id="ARBA00004123"/>
    </source>
</evidence>
<dbReference type="Pfam" id="PF16770">
    <property type="entry name" value="RTT107_BRCT_5"/>
    <property type="match status" value="1"/>
</dbReference>
<evidence type="ECO:0000256" key="4">
    <source>
        <dbReference type="ARBA" id="ARBA00023858"/>
    </source>
</evidence>
<evidence type="ECO:0000313" key="8">
    <source>
        <dbReference type="Proteomes" id="UP001233999"/>
    </source>
</evidence>
<dbReference type="CDD" id="cd18440">
    <property type="entry name" value="BRCT_PAXIP1_rpt6"/>
    <property type="match status" value="1"/>
</dbReference>
<reference evidence="7" key="1">
    <citation type="journal article" date="2023" name="IScience">
        <title>Live-bearing cockroach genome reveals convergent evolutionary mechanisms linked to viviparity in insects and beyond.</title>
        <authorList>
            <person name="Fouks B."/>
            <person name="Harrison M.C."/>
            <person name="Mikhailova A.A."/>
            <person name="Marchal E."/>
            <person name="English S."/>
            <person name="Carruthers M."/>
            <person name="Jennings E.C."/>
            <person name="Chiamaka E.L."/>
            <person name="Frigard R.A."/>
            <person name="Pippel M."/>
            <person name="Attardo G.M."/>
            <person name="Benoit J.B."/>
            <person name="Bornberg-Bauer E."/>
            <person name="Tobe S.S."/>
        </authorList>
    </citation>
    <scope>NUCLEOTIDE SEQUENCE</scope>
    <source>
        <strain evidence="7">Stay&amp;Tobe</strain>
    </source>
</reference>
<evidence type="ECO:0000313" key="7">
    <source>
        <dbReference type="EMBL" id="KAJ9576194.1"/>
    </source>
</evidence>
<organism evidence="7 8">
    <name type="scientific">Diploptera punctata</name>
    <name type="common">Pacific beetle cockroach</name>
    <dbReference type="NCBI Taxonomy" id="6984"/>
    <lineage>
        <taxon>Eukaryota</taxon>
        <taxon>Metazoa</taxon>
        <taxon>Ecdysozoa</taxon>
        <taxon>Arthropoda</taxon>
        <taxon>Hexapoda</taxon>
        <taxon>Insecta</taxon>
        <taxon>Pterygota</taxon>
        <taxon>Neoptera</taxon>
        <taxon>Polyneoptera</taxon>
        <taxon>Dictyoptera</taxon>
        <taxon>Blattodea</taxon>
        <taxon>Blaberoidea</taxon>
        <taxon>Blaberidae</taxon>
        <taxon>Diplopterinae</taxon>
        <taxon>Diploptera</taxon>
    </lineage>
</organism>
<dbReference type="EMBL" id="JASPKZ010009805">
    <property type="protein sequence ID" value="KAJ9576194.1"/>
    <property type="molecule type" value="Genomic_DNA"/>
</dbReference>
<dbReference type="AlphaFoldDB" id="A0AAD8E479"/>
<evidence type="ECO:0000259" key="6">
    <source>
        <dbReference type="PROSITE" id="PS50172"/>
    </source>
</evidence>
<protein>
    <recommendedName>
        <fullName evidence="4">PAX-interacting protein 1</fullName>
    </recommendedName>
    <alternativeName>
        <fullName evidence="5">PAX transactivation activation domain-interacting protein</fullName>
    </alternativeName>
</protein>
<evidence type="ECO:0000256" key="5">
    <source>
        <dbReference type="ARBA" id="ARBA00030146"/>
    </source>
</evidence>
<accession>A0AAD8E479</accession>
<keyword evidence="8" id="KW-1185">Reference proteome</keyword>
<dbReference type="GO" id="GO:0044666">
    <property type="term" value="C:MLL3/4 complex"/>
    <property type="evidence" value="ECO:0007669"/>
    <property type="project" value="TreeGrafter"/>
</dbReference>
<keyword evidence="2" id="KW-0227">DNA damage</keyword>